<sequence length="224" mass="27083">MKKYLLTASLVCADMLNLWDQVRKLEEAKIDYIHIDVMDWHFVPRFWIIPEIVQQVRSITDIPMDAHMMTNVPELYIKQFIDAWINVLAVHVEDNPNLHRTIKLIKDAWWKAWVVLNMATPLNVLDYIMDDISMVMLMWINPWIVWHKIIPWIYQKIRDLKEKLKDHPEMLIEIDWWVTPETLPEMIRCWANMFVCWTSTIFKPADQVKEKTLELRELIDKSIW</sequence>
<name>K2GXV1_9BACT</name>
<comment type="caution">
    <text evidence="3">The sequence shown here is derived from an EMBL/GenBank/DDBJ whole genome shotgun (WGS) entry which is preliminary data.</text>
</comment>
<evidence type="ECO:0000256" key="1">
    <source>
        <dbReference type="ARBA" id="ARBA00022723"/>
    </source>
</evidence>
<evidence type="ECO:0000256" key="2">
    <source>
        <dbReference type="ARBA" id="ARBA00023235"/>
    </source>
</evidence>
<accession>K2GXV1</accession>
<dbReference type="GO" id="GO:0016857">
    <property type="term" value="F:racemase and epimerase activity, acting on carbohydrates and derivatives"/>
    <property type="evidence" value="ECO:0007669"/>
    <property type="project" value="InterPro"/>
</dbReference>
<dbReference type="EMBL" id="AMFJ01000357">
    <property type="protein sequence ID" value="EKE28280.1"/>
    <property type="molecule type" value="Genomic_DNA"/>
</dbReference>
<dbReference type="InterPro" id="IPR013785">
    <property type="entry name" value="Aldolase_TIM"/>
</dbReference>
<dbReference type="InterPro" id="IPR011060">
    <property type="entry name" value="RibuloseP-bd_barrel"/>
</dbReference>
<gene>
    <name evidence="3" type="ORF">ACD_3C00083G0019</name>
</gene>
<evidence type="ECO:0000313" key="3">
    <source>
        <dbReference type="EMBL" id="EKE28280.1"/>
    </source>
</evidence>
<dbReference type="CDD" id="cd00429">
    <property type="entry name" value="RPE"/>
    <property type="match status" value="1"/>
</dbReference>
<dbReference type="GO" id="GO:0005975">
    <property type="term" value="P:carbohydrate metabolic process"/>
    <property type="evidence" value="ECO:0007669"/>
    <property type="project" value="InterPro"/>
</dbReference>
<evidence type="ECO:0008006" key="4">
    <source>
        <dbReference type="Google" id="ProtNLM"/>
    </source>
</evidence>
<protein>
    <recommendedName>
        <fullName evidence="4">Ribulose-phosphate 3-epimerase</fullName>
    </recommendedName>
</protein>
<dbReference type="AlphaFoldDB" id="K2GXV1"/>
<organism evidence="3">
    <name type="scientific">uncultured bacterium</name>
    <name type="common">gcode 4</name>
    <dbReference type="NCBI Taxonomy" id="1234023"/>
    <lineage>
        <taxon>Bacteria</taxon>
        <taxon>environmental samples</taxon>
    </lineage>
</organism>
<proteinExistence type="predicted"/>
<dbReference type="GO" id="GO:0046872">
    <property type="term" value="F:metal ion binding"/>
    <property type="evidence" value="ECO:0007669"/>
    <property type="project" value="UniProtKB-KW"/>
</dbReference>
<keyword evidence="2" id="KW-0413">Isomerase</keyword>
<dbReference type="SUPFAM" id="SSF51366">
    <property type="entry name" value="Ribulose-phoshate binding barrel"/>
    <property type="match status" value="1"/>
</dbReference>
<dbReference type="InterPro" id="IPR000056">
    <property type="entry name" value="Ribul_P_3_epim-like"/>
</dbReference>
<dbReference type="Gene3D" id="3.20.20.70">
    <property type="entry name" value="Aldolase class I"/>
    <property type="match status" value="1"/>
</dbReference>
<keyword evidence="1" id="KW-0479">Metal-binding</keyword>
<dbReference type="PANTHER" id="PTHR11749">
    <property type="entry name" value="RIBULOSE-5-PHOSPHATE-3-EPIMERASE"/>
    <property type="match status" value="1"/>
</dbReference>
<reference evidence="3" key="1">
    <citation type="journal article" date="2012" name="Science">
        <title>Fermentation, hydrogen, and sulfur metabolism in multiple uncultivated bacterial phyla.</title>
        <authorList>
            <person name="Wrighton K.C."/>
            <person name="Thomas B.C."/>
            <person name="Sharon I."/>
            <person name="Miller C.S."/>
            <person name="Castelle C.J."/>
            <person name="VerBerkmoes N.C."/>
            <person name="Wilkins M.J."/>
            <person name="Hettich R.L."/>
            <person name="Lipton M.S."/>
            <person name="Williams K.H."/>
            <person name="Long P.E."/>
            <person name="Banfield J.F."/>
        </authorList>
    </citation>
    <scope>NUCLEOTIDE SEQUENCE [LARGE SCALE GENOMIC DNA]</scope>
</reference>
<dbReference type="Pfam" id="PF00834">
    <property type="entry name" value="Ribul_P_3_epim"/>
    <property type="match status" value="1"/>
</dbReference>